<keyword evidence="2" id="KW-1185">Reference proteome</keyword>
<evidence type="ECO:0000313" key="2">
    <source>
        <dbReference type="Proteomes" id="UP001320706"/>
    </source>
</evidence>
<name>A0ACC3SK00_9PEZI</name>
<gene>
    <name evidence="1" type="ORF">M8818_002786</name>
</gene>
<sequence>MLSSKAGEAGCCKPPTLPPSPPLTSPLPLPPPPNNPLPYPPQRLHNPIINKQSPITPRDRPGPLSHKPRQSIHRDPLLHERRTGCQRRVAGHRLVVGRDAAVTTITIATDITTAAVSRVTRPSPSTVDRRRPRTQHRLPRRIHIHTSARVTEPTPRAPRADRAHTNRATAAAAQRRGTGVTRVGPVVARRHHHVDARGDGGLQRGAERYDRPAGFETEAEHAADERGVGIGIGGGVGEAGGVRLDREVDARNDIGAPPCPVARERAHAEDVRVTGHADDGAARNARDVGAVACVWACVKRGWVCRGRGVEGPEHARARPEDQPERGGGVGVLEVEGGVCGLRGGGAEGGGGGGGEGEGGGADALEAPGRRAACYGR</sequence>
<protein>
    <submittedName>
        <fullName evidence="1">Uncharacterized protein</fullName>
    </submittedName>
</protein>
<evidence type="ECO:0000313" key="1">
    <source>
        <dbReference type="EMBL" id="KAK8213484.1"/>
    </source>
</evidence>
<dbReference type="Proteomes" id="UP001320706">
    <property type="component" value="Unassembled WGS sequence"/>
</dbReference>
<comment type="caution">
    <text evidence="1">The sequence shown here is derived from an EMBL/GenBank/DDBJ whole genome shotgun (WGS) entry which is preliminary data.</text>
</comment>
<dbReference type="EMBL" id="JAMKPW020000011">
    <property type="protein sequence ID" value="KAK8213484.1"/>
    <property type="molecule type" value="Genomic_DNA"/>
</dbReference>
<reference evidence="1" key="1">
    <citation type="submission" date="2024-02" db="EMBL/GenBank/DDBJ databases">
        <title>Metagenome Assembled Genome of Zalaria obscura JY119.</title>
        <authorList>
            <person name="Vighnesh L."/>
            <person name="Jagadeeshwari U."/>
            <person name="Venkata Ramana C."/>
            <person name="Sasikala C."/>
        </authorList>
    </citation>
    <scope>NUCLEOTIDE SEQUENCE</scope>
    <source>
        <strain evidence="1">JY119</strain>
    </source>
</reference>
<accession>A0ACC3SK00</accession>
<organism evidence="1 2">
    <name type="scientific">Zalaria obscura</name>
    <dbReference type="NCBI Taxonomy" id="2024903"/>
    <lineage>
        <taxon>Eukaryota</taxon>
        <taxon>Fungi</taxon>
        <taxon>Dikarya</taxon>
        <taxon>Ascomycota</taxon>
        <taxon>Pezizomycotina</taxon>
        <taxon>Dothideomycetes</taxon>
        <taxon>Dothideomycetidae</taxon>
        <taxon>Dothideales</taxon>
        <taxon>Zalariaceae</taxon>
        <taxon>Zalaria</taxon>
    </lineage>
</organism>
<proteinExistence type="predicted"/>